<sequence>MNDDIPARIISTPRTRNKSIYTADQQRLNSLRPRSTSSVDNGRCSTSSPPGCAPTVAAATDNNINQPTTSRSDDPVATRPSLHSLWKNTLRLPCNHPVYPDR</sequence>
<dbReference type="EMBL" id="HBUF01523841">
    <property type="protein sequence ID" value="CAG6749586.1"/>
    <property type="molecule type" value="Transcribed_RNA"/>
</dbReference>
<name>A0A8D8ZPE6_9HEMI</name>
<feature type="compositionally biased region" description="Polar residues" evidence="1">
    <location>
        <begin position="60"/>
        <end position="70"/>
    </location>
</feature>
<evidence type="ECO:0000256" key="1">
    <source>
        <dbReference type="SAM" id="MobiDB-lite"/>
    </source>
</evidence>
<organism evidence="2">
    <name type="scientific">Cacopsylla melanoneura</name>
    <dbReference type="NCBI Taxonomy" id="428564"/>
    <lineage>
        <taxon>Eukaryota</taxon>
        <taxon>Metazoa</taxon>
        <taxon>Ecdysozoa</taxon>
        <taxon>Arthropoda</taxon>
        <taxon>Hexapoda</taxon>
        <taxon>Insecta</taxon>
        <taxon>Pterygota</taxon>
        <taxon>Neoptera</taxon>
        <taxon>Paraneoptera</taxon>
        <taxon>Hemiptera</taxon>
        <taxon>Sternorrhyncha</taxon>
        <taxon>Psylloidea</taxon>
        <taxon>Psyllidae</taxon>
        <taxon>Psyllinae</taxon>
        <taxon>Cacopsylla</taxon>
    </lineage>
</organism>
<feature type="compositionally biased region" description="Polar residues" evidence="1">
    <location>
        <begin position="12"/>
        <end position="49"/>
    </location>
</feature>
<evidence type="ECO:0000313" key="2">
    <source>
        <dbReference type="EMBL" id="CAG6749586.1"/>
    </source>
</evidence>
<protein>
    <submittedName>
        <fullName evidence="2">Uncharacterized protein</fullName>
    </submittedName>
</protein>
<proteinExistence type="predicted"/>
<accession>A0A8D8ZPE6</accession>
<feature type="region of interest" description="Disordered" evidence="1">
    <location>
        <begin position="1"/>
        <end position="78"/>
    </location>
</feature>
<dbReference type="AlphaFoldDB" id="A0A8D8ZPE6"/>
<reference evidence="2" key="1">
    <citation type="submission" date="2021-05" db="EMBL/GenBank/DDBJ databases">
        <authorList>
            <person name="Alioto T."/>
            <person name="Alioto T."/>
            <person name="Gomez Garrido J."/>
        </authorList>
    </citation>
    <scope>NUCLEOTIDE SEQUENCE</scope>
</reference>